<organism evidence="1 2">
    <name type="scientific">Algibacter mikhailovii</name>
    <dbReference type="NCBI Taxonomy" id="425498"/>
    <lineage>
        <taxon>Bacteria</taxon>
        <taxon>Pseudomonadati</taxon>
        <taxon>Bacteroidota</taxon>
        <taxon>Flavobacteriia</taxon>
        <taxon>Flavobacteriales</taxon>
        <taxon>Flavobacteriaceae</taxon>
        <taxon>Algibacter</taxon>
    </lineage>
</organism>
<reference evidence="1" key="1">
    <citation type="journal article" date="2014" name="Int. J. Syst. Evol. Microbiol.">
        <title>Complete genome sequence of Corynebacterium casei LMG S-19264T (=DSM 44701T), isolated from a smear-ripened cheese.</title>
        <authorList>
            <consortium name="US DOE Joint Genome Institute (JGI-PGF)"/>
            <person name="Walter F."/>
            <person name="Albersmeier A."/>
            <person name="Kalinowski J."/>
            <person name="Ruckert C."/>
        </authorList>
    </citation>
    <scope>NUCLEOTIDE SEQUENCE</scope>
    <source>
        <strain evidence="1">KCTC 12710</strain>
    </source>
</reference>
<dbReference type="Proteomes" id="UP000636004">
    <property type="component" value="Unassembled WGS sequence"/>
</dbReference>
<protein>
    <submittedName>
        <fullName evidence="1">Uncharacterized protein</fullName>
    </submittedName>
</protein>
<dbReference type="AlphaFoldDB" id="A0A918VA79"/>
<accession>A0A918VA79</accession>
<gene>
    <name evidence="1" type="ORF">GCM10007028_21690</name>
</gene>
<sequence>MQKNIAIILFLVLSVRPAYYLGQVAYFQLNIDYIIENYCINTDKPELQCNGKCHLAKQMQIETDDDSQKGPINTVAILECFYSIFSNPQDYSFLHPKLLLPQKAKYIGHYVNTYSFLHDMALLRPPII</sequence>
<keyword evidence="2" id="KW-1185">Reference proteome</keyword>
<dbReference type="EMBL" id="BMWZ01000004">
    <property type="protein sequence ID" value="GGZ83372.1"/>
    <property type="molecule type" value="Genomic_DNA"/>
</dbReference>
<evidence type="ECO:0000313" key="2">
    <source>
        <dbReference type="Proteomes" id="UP000636004"/>
    </source>
</evidence>
<name>A0A918VA79_9FLAO</name>
<dbReference type="RefSeq" id="WP_189360807.1">
    <property type="nucleotide sequence ID" value="NZ_BMWZ01000004.1"/>
</dbReference>
<reference evidence="1" key="2">
    <citation type="submission" date="2020-09" db="EMBL/GenBank/DDBJ databases">
        <authorList>
            <person name="Sun Q."/>
            <person name="Kim S."/>
        </authorList>
    </citation>
    <scope>NUCLEOTIDE SEQUENCE</scope>
    <source>
        <strain evidence="1">KCTC 12710</strain>
    </source>
</reference>
<comment type="caution">
    <text evidence="1">The sequence shown here is derived from an EMBL/GenBank/DDBJ whole genome shotgun (WGS) entry which is preliminary data.</text>
</comment>
<evidence type="ECO:0000313" key="1">
    <source>
        <dbReference type="EMBL" id="GGZ83372.1"/>
    </source>
</evidence>
<proteinExistence type="predicted"/>